<dbReference type="Proteomes" id="UP000193144">
    <property type="component" value="Unassembled WGS sequence"/>
</dbReference>
<protein>
    <submittedName>
        <fullName evidence="1">Uncharacterized protein</fullName>
    </submittedName>
</protein>
<dbReference type="EMBL" id="MCFA01000034">
    <property type="protein sequence ID" value="ORY14306.1"/>
    <property type="molecule type" value="Genomic_DNA"/>
</dbReference>
<evidence type="ECO:0000313" key="1">
    <source>
        <dbReference type="EMBL" id="ORY14306.1"/>
    </source>
</evidence>
<evidence type="ECO:0000313" key="2">
    <source>
        <dbReference type="Proteomes" id="UP000193144"/>
    </source>
</evidence>
<keyword evidence="2" id="KW-1185">Reference proteome</keyword>
<sequence length="154" mass="17495">MAEALGVVASIVALIRITDRVVGLCRFYIDSLDNKPLAIRAILLEISTLNSIFKNLEFLITHDRMPQRKFAALPVRTVYSRPVVQHLGNDGLKRRKLKAALAWPFKERSARKILEDISQYKATTSLTMTIDSHQAVKDVKTKAREIYELLTDTE</sequence>
<name>A0A1Y1ZVL7_9PLEO</name>
<proteinExistence type="predicted"/>
<organism evidence="1 2">
    <name type="scientific">Clohesyomyces aquaticus</name>
    <dbReference type="NCBI Taxonomy" id="1231657"/>
    <lineage>
        <taxon>Eukaryota</taxon>
        <taxon>Fungi</taxon>
        <taxon>Dikarya</taxon>
        <taxon>Ascomycota</taxon>
        <taxon>Pezizomycotina</taxon>
        <taxon>Dothideomycetes</taxon>
        <taxon>Pleosporomycetidae</taxon>
        <taxon>Pleosporales</taxon>
        <taxon>Lindgomycetaceae</taxon>
        <taxon>Clohesyomyces</taxon>
    </lineage>
</organism>
<reference evidence="1 2" key="1">
    <citation type="submission" date="2016-07" db="EMBL/GenBank/DDBJ databases">
        <title>Pervasive Adenine N6-methylation of Active Genes in Fungi.</title>
        <authorList>
            <consortium name="DOE Joint Genome Institute"/>
            <person name="Mondo S.J."/>
            <person name="Dannebaum R.O."/>
            <person name="Kuo R.C."/>
            <person name="Labutti K."/>
            <person name="Haridas S."/>
            <person name="Kuo A."/>
            <person name="Salamov A."/>
            <person name="Ahrendt S.R."/>
            <person name="Lipzen A."/>
            <person name="Sullivan W."/>
            <person name="Andreopoulos W.B."/>
            <person name="Clum A."/>
            <person name="Lindquist E."/>
            <person name="Daum C."/>
            <person name="Ramamoorthy G.K."/>
            <person name="Gryganskyi A."/>
            <person name="Culley D."/>
            <person name="Magnuson J.K."/>
            <person name="James T.Y."/>
            <person name="O'Malley M.A."/>
            <person name="Stajich J.E."/>
            <person name="Spatafora J.W."/>
            <person name="Visel A."/>
            <person name="Grigoriev I.V."/>
        </authorList>
    </citation>
    <scope>NUCLEOTIDE SEQUENCE [LARGE SCALE GENOMIC DNA]</scope>
    <source>
        <strain evidence="1 2">CBS 115471</strain>
    </source>
</reference>
<dbReference type="STRING" id="1231657.A0A1Y1ZVL7"/>
<comment type="caution">
    <text evidence="1">The sequence shown here is derived from an EMBL/GenBank/DDBJ whole genome shotgun (WGS) entry which is preliminary data.</text>
</comment>
<dbReference type="OrthoDB" id="1577640at2759"/>
<gene>
    <name evidence="1" type="ORF">BCR34DRAFT_585913</name>
</gene>
<dbReference type="AlphaFoldDB" id="A0A1Y1ZVL7"/>
<accession>A0A1Y1ZVL7</accession>